<dbReference type="InterPro" id="IPR001478">
    <property type="entry name" value="PDZ"/>
</dbReference>
<keyword evidence="2" id="KW-0645">Protease</keyword>
<dbReference type="PRINTS" id="PR00834">
    <property type="entry name" value="PROTEASES2C"/>
</dbReference>
<dbReference type="InterPro" id="IPR036034">
    <property type="entry name" value="PDZ_sf"/>
</dbReference>
<evidence type="ECO:0000256" key="1">
    <source>
        <dbReference type="ARBA" id="ARBA00010541"/>
    </source>
</evidence>
<dbReference type="Proteomes" id="UP000307000">
    <property type="component" value="Chromosome"/>
</dbReference>
<feature type="compositionally biased region" description="Basic and acidic residues" evidence="4">
    <location>
        <begin position="7"/>
        <end position="20"/>
    </location>
</feature>
<dbReference type="InterPro" id="IPR009003">
    <property type="entry name" value="Peptidase_S1_PA"/>
</dbReference>
<feature type="domain" description="PDZ" evidence="6">
    <location>
        <begin position="387"/>
        <end position="452"/>
    </location>
</feature>
<evidence type="ECO:0000256" key="5">
    <source>
        <dbReference type="SAM" id="Phobius"/>
    </source>
</evidence>
<dbReference type="SUPFAM" id="SSF50494">
    <property type="entry name" value="Trypsin-like serine proteases"/>
    <property type="match status" value="1"/>
</dbReference>
<protein>
    <submittedName>
        <fullName evidence="7">PDZ domain-containing protein</fullName>
    </submittedName>
</protein>
<dbReference type="PANTHER" id="PTHR43343">
    <property type="entry name" value="PEPTIDASE S12"/>
    <property type="match status" value="1"/>
</dbReference>
<dbReference type="GO" id="GO:0004252">
    <property type="term" value="F:serine-type endopeptidase activity"/>
    <property type="evidence" value="ECO:0007669"/>
    <property type="project" value="InterPro"/>
</dbReference>
<evidence type="ECO:0000313" key="7">
    <source>
        <dbReference type="EMBL" id="QCY47611.1"/>
    </source>
</evidence>
<dbReference type="InterPro" id="IPR001940">
    <property type="entry name" value="Peptidase_S1C"/>
</dbReference>
<dbReference type="InterPro" id="IPR043504">
    <property type="entry name" value="Peptidase_S1_PA_chymotrypsin"/>
</dbReference>
<comment type="similarity">
    <text evidence="1">Belongs to the peptidase S1C family.</text>
</comment>
<evidence type="ECO:0000256" key="4">
    <source>
        <dbReference type="SAM" id="MobiDB-lite"/>
    </source>
</evidence>
<keyword evidence="3" id="KW-0378">Hydrolase</keyword>
<dbReference type="SUPFAM" id="SSF50156">
    <property type="entry name" value="PDZ domain-like"/>
    <property type="match status" value="1"/>
</dbReference>
<dbReference type="KEGG" id="gcr:GcLGCM259_1894"/>
<dbReference type="InterPro" id="IPR051201">
    <property type="entry name" value="Chloro_Bact_Ser_Proteases"/>
</dbReference>
<feature type="compositionally biased region" description="Polar residues" evidence="4">
    <location>
        <begin position="35"/>
        <end position="61"/>
    </location>
</feature>
<dbReference type="PANTHER" id="PTHR43343:SF3">
    <property type="entry name" value="PROTEASE DO-LIKE 8, CHLOROPLASTIC"/>
    <property type="match status" value="1"/>
</dbReference>
<feature type="region of interest" description="Disordered" evidence="4">
    <location>
        <begin position="1"/>
        <end position="101"/>
    </location>
</feature>
<evidence type="ECO:0000256" key="3">
    <source>
        <dbReference type="ARBA" id="ARBA00022801"/>
    </source>
</evidence>
<feature type="transmembrane region" description="Helical" evidence="5">
    <location>
        <begin position="107"/>
        <end position="130"/>
    </location>
</feature>
<keyword evidence="8" id="KW-1185">Reference proteome</keyword>
<keyword evidence="5" id="KW-0812">Transmembrane</keyword>
<dbReference type="Pfam" id="PF13365">
    <property type="entry name" value="Trypsin_2"/>
    <property type="match status" value="1"/>
</dbReference>
<proteinExistence type="inferred from homology"/>
<dbReference type="Pfam" id="PF13180">
    <property type="entry name" value="PDZ_2"/>
    <property type="match status" value="1"/>
</dbReference>
<dbReference type="RefSeq" id="WP_138926499.1">
    <property type="nucleotide sequence ID" value="NZ_CP034412.1"/>
</dbReference>
<reference evidence="7 8" key="1">
    <citation type="submission" date="2018-12" db="EMBL/GenBank/DDBJ databases">
        <title>Complete Genome Sequence of Glutamicibacter creatinolyticus strain LGCM259,isolated from an abscess of a 12-year-old mare in Italy.</title>
        <authorList>
            <person name="Santos R.G."/>
            <person name="Silva A.L."/>
            <person name="Seyffert N."/>
            <person name="Castro T.L.P."/>
            <person name="Attili A.R."/>
            <person name="Rifici C."/>
            <person name="Mazzullo G."/>
            <person name="Brenig B."/>
            <person name="Venanzi F."/>
            <person name="Azevedo V."/>
        </authorList>
    </citation>
    <scope>NUCLEOTIDE SEQUENCE [LARGE SCALE GENOMIC DNA]</scope>
    <source>
        <strain evidence="7 8">LGCM 259</strain>
    </source>
</reference>
<dbReference type="GO" id="GO:0006508">
    <property type="term" value="P:proteolysis"/>
    <property type="evidence" value="ECO:0007669"/>
    <property type="project" value="UniProtKB-KW"/>
</dbReference>
<dbReference type="EMBL" id="CP034412">
    <property type="protein sequence ID" value="QCY47611.1"/>
    <property type="molecule type" value="Genomic_DNA"/>
</dbReference>
<gene>
    <name evidence="7" type="ORF">GcLGCM259_1894</name>
</gene>
<accession>A0A5B7WU51</accession>
<dbReference type="Gene3D" id="2.30.42.10">
    <property type="match status" value="1"/>
</dbReference>
<organism evidence="7 8">
    <name type="scientific">Glutamicibacter creatinolyticus</name>
    <dbReference type="NCBI Taxonomy" id="162496"/>
    <lineage>
        <taxon>Bacteria</taxon>
        <taxon>Bacillati</taxon>
        <taxon>Actinomycetota</taxon>
        <taxon>Actinomycetes</taxon>
        <taxon>Micrococcales</taxon>
        <taxon>Micrococcaceae</taxon>
        <taxon>Glutamicibacter</taxon>
    </lineage>
</organism>
<dbReference type="AlphaFoldDB" id="A0A5B7WU51"/>
<evidence type="ECO:0000256" key="2">
    <source>
        <dbReference type="ARBA" id="ARBA00022670"/>
    </source>
</evidence>
<keyword evidence="5" id="KW-1133">Transmembrane helix</keyword>
<evidence type="ECO:0000313" key="8">
    <source>
        <dbReference type="Proteomes" id="UP000307000"/>
    </source>
</evidence>
<evidence type="ECO:0000259" key="6">
    <source>
        <dbReference type="PROSITE" id="PS50106"/>
    </source>
</evidence>
<dbReference type="SMART" id="SM00228">
    <property type="entry name" value="PDZ"/>
    <property type="match status" value="1"/>
</dbReference>
<keyword evidence="5" id="KW-0472">Membrane</keyword>
<dbReference type="Gene3D" id="2.40.10.10">
    <property type="entry name" value="Trypsin-like serine proteases"/>
    <property type="match status" value="2"/>
</dbReference>
<dbReference type="PROSITE" id="PS50106">
    <property type="entry name" value="PDZ"/>
    <property type="match status" value="1"/>
</dbReference>
<feature type="compositionally biased region" description="Polar residues" evidence="4">
    <location>
        <begin position="69"/>
        <end position="81"/>
    </location>
</feature>
<name>A0A5B7WU51_9MICC</name>
<sequence>MSQSPSDPREPGQGGDHEPRVGQPAHNAGEPVTPQDANQPNPRSAAGSQHDSGAPTTQYPTASHYYSAADQQHSAAGQNPYGQGDFHPHQSPQAPERKPRKRYAGTTLISGMVAAALIGGVTAAGTTYLINPNSSGTAQVQSPQDGVVINNPETVTTATAAAAKAAPSVVTIEASGNGSAGSGSGIVLDDQGHILTNTHVVTLGGATGNPQLNVRLNNGKVYSAELVGTDPMSDLAVIKIDAEGLVPATLGESSSLNVGDTAVAIGAPLGLSGTVTDGIISTLNRTISVASSAVPEQPSDGGGDSEFNFEFPGAPQQKNNSGSIYINVMQTDAAINHGNSGGALVNAKGEIIGVNVAIASSGDEDSGSIGVGFAIPIDYAKRISSELIENGSATHGLLGATVQAAAARTGQQSSGFSTGAKIVDISSGSAAAEAGLKSGDVITGVNDRPIQDSQTLTAAIREVPAKGQAKITYIRDGQTKDVEVTVGTLED</sequence>